<keyword evidence="1" id="KW-0813">Transport</keyword>
<dbReference type="GO" id="GO:0045333">
    <property type="term" value="P:cellular respiration"/>
    <property type="evidence" value="ECO:0007669"/>
    <property type="project" value="UniProtKB-ARBA"/>
</dbReference>
<gene>
    <name evidence="10" type="ORF">UFOPK3423_01031</name>
</gene>
<dbReference type="SUPFAM" id="SSF53323">
    <property type="entry name" value="Pyruvate-ferredoxin oxidoreductase, PFOR, domain III"/>
    <property type="match status" value="1"/>
</dbReference>
<evidence type="ECO:0000256" key="1">
    <source>
        <dbReference type="ARBA" id="ARBA00022448"/>
    </source>
</evidence>
<dbReference type="InterPro" id="IPR019752">
    <property type="entry name" value="Pyrv/ketoisovalerate_OxRed_cat"/>
</dbReference>
<dbReference type="NCBIfam" id="NF009588">
    <property type="entry name" value="PRK13029.1"/>
    <property type="match status" value="1"/>
</dbReference>
<name>A0A6J7E7B4_9ZZZZ</name>
<feature type="domain" description="Pyruvate/ketoisovalerate oxidoreductase catalytic" evidence="7">
    <location>
        <begin position="724"/>
        <end position="911"/>
    </location>
</feature>
<proteinExistence type="predicted"/>
<protein>
    <submittedName>
        <fullName evidence="10">Unannotated protein</fullName>
    </submittedName>
</protein>
<dbReference type="SUPFAM" id="SSF52518">
    <property type="entry name" value="Thiamin diphosphate-binding fold (THDP-binding)"/>
    <property type="match status" value="2"/>
</dbReference>
<dbReference type="SUPFAM" id="SSF52922">
    <property type="entry name" value="TK C-terminal domain-like"/>
    <property type="match status" value="1"/>
</dbReference>
<dbReference type="AlphaFoldDB" id="A0A6J7E7B4"/>
<evidence type="ECO:0000256" key="2">
    <source>
        <dbReference type="ARBA" id="ARBA00022485"/>
    </source>
</evidence>
<evidence type="ECO:0000313" key="10">
    <source>
        <dbReference type="EMBL" id="CAB4876439.1"/>
    </source>
</evidence>
<evidence type="ECO:0000256" key="4">
    <source>
        <dbReference type="ARBA" id="ARBA00023002"/>
    </source>
</evidence>
<evidence type="ECO:0000259" key="9">
    <source>
        <dbReference type="Pfam" id="PF20169"/>
    </source>
</evidence>
<dbReference type="InterPro" id="IPR046667">
    <property type="entry name" value="DUF6537"/>
</dbReference>
<dbReference type="NCBIfam" id="NF009589">
    <property type="entry name" value="PRK13030.1"/>
    <property type="match status" value="1"/>
</dbReference>
<dbReference type="InterPro" id="IPR011766">
    <property type="entry name" value="TPP_enzyme_TPP-bd"/>
</dbReference>
<dbReference type="Gene3D" id="3.40.920.10">
    <property type="entry name" value="Pyruvate-ferredoxin oxidoreductase, PFOR, domain III"/>
    <property type="match status" value="1"/>
</dbReference>
<keyword evidence="2" id="KW-0004">4Fe-4S</keyword>
<dbReference type="PANTHER" id="PTHR48084:SF3">
    <property type="entry name" value="SUBUNIT OF PYRUVATE:FLAVODOXIN OXIDOREDUCTASE"/>
    <property type="match status" value="1"/>
</dbReference>
<sequence length="1163" mass="123580">MNPLQQTAQEIAAEVLQPVAPARAGGAPQLLTGVQAIVRLLAEQRRLDDSRGLNTRVFISGYPGSPLGGLDLEIGRRARELDALGVVFTPGVNEELAATAVGGTQLVEELPGRTCDGVTGFWYGKAPGLDRAADAIRHGNLSGTTHLGGAVALIGDDPMCKSSTLPSSCEAMAESLMLPLFAPGSPQEILTLGLHAVALSRHAGLWAAMKIVSDVADASQALSFDAREAAIPLPPAESRGGPPVLLGHASVVAEHDLMTVRLERAREYCRQHALNRIVFEPTDARVALVAPGPGFATLRRALAIAGLDDAGLEEHGIRLVEIRMVWPLDRAQIAELTAGVEEVVVVEDKRPFVERQLRDLLYGLPGAPRILGKHDEFGQPLVSAQGSVDPSALARVIAERWFGGVTPGLETNLAASADALPMTRPPFFCSGCPHNLSTRAPDDTLVGAGIGCHSLIWFDPLQKRGRLLGAPQMGGEGAQWIGMQPFTSDPHYRTNMGDGTFHHSGSLAIRSAVAAGLNITYRLLFNDAIAMTGGQPPPGRMGLPELTHWLRIEGVRRTVLTTEDPKALRALKLAPGTEVRDRRDLEEIQQELAEVPGVTVVLHVDRCANEERRMRKRGKLPTPAEHVWINERVCEGCGDCGDRSSCLSVVPVETDFGRKTRIQRSSCTQDLSCLEGDCPSFLLVRAPDGPVRRADPGAPPVALTPPVAAVPTDRPVLIRMPGIGGTGVVTVARILEVAAILDGLWTSGLDQTGLAQKGGAVISDVRIGPEPAPGAVRAGAGEIDLLLGLDALGAVTADTLAKLDPGRTTAVLNTTPVPTAAITQDVDAAAIPIGTIDRRLRERTRADRLLSVDAGWIAERLFSDHMQSNVVMLGAAFQHGCLPVSEHALTEAIIANGAGAERNLLAFAWGRAAALDADAVSAALAEQAPAPPAPVPAITQAVAQTGFDGELAELVTRLAQELHDYQDARCAREYVEAVEQVARSEAGALGAGANAIALAYARGLHKLTAYKDEYEVARLHLDPVERARLEQEFGPGARATIMLRPPLLAAMGLKRKVRVRFGQQPLLRLLRSCRRLRGTSFDPFGRAQVRRVERALIGEYRGLVAAALERLTPANASAVTELAALPDVVRGYEDLKLANVERFRARAAELSAELGSAEGVPAG</sequence>
<dbReference type="InterPro" id="IPR002869">
    <property type="entry name" value="Pyrv_flavodox_OxRed_cen"/>
</dbReference>
<accession>A0A6J7E7B4</accession>
<keyword evidence="2" id="KW-0479">Metal-binding</keyword>
<dbReference type="GO" id="GO:0016625">
    <property type="term" value="F:oxidoreductase activity, acting on the aldehyde or oxo group of donors, iron-sulfur protein as acceptor"/>
    <property type="evidence" value="ECO:0007669"/>
    <property type="project" value="UniProtKB-ARBA"/>
</dbReference>
<evidence type="ECO:0000256" key="6">
    <source>
        <dbReference type="ARBA" id="ARBA00023014"/>
    </source>
</evidence>
<keyword evidence="5" id="KW-0408">Iron</keyword>
<dbReference type="InterPro" id="IPR002880">
    <property type="entry name" value="Pyrv_Fd/Flavodoxin_OxRdtase_N"/>
</dbReference>
<dbReference type="Pfam" id="PF20169">
    <property type="entry name" value="DUF6537"/>
    <property type="match status" value="1"/>
</dbReference>
<keyword evidence="6" id="KW-0411">Iron-sulfur</keyword>
<dbReference type="GO" id="GO:0051539">
    <property type="term" value="F:4 iron, 4 sulfur cluster binding"/>
    <property type="evidence" value="ECO:0007669"/>
    <property type="project" value="UniProtKB-KW"/>
</dbReference>
<dbReference type="PANTHER" id="PTHR48084">
    <property type="entry name" value="2-OXOGLUTARATE OXIDOREDUCTASE SUBUNIT KORB-RELATED"/>
    <property type="match status" value="1"/>
</dbReference>
<dbReference type="InterPro" id="IPR029061">
    <property type="entry name" value="THDP-binding"/>
</dbReference>
<dbReference type="InterPro" id="IPR009014">
    <property type="entry name" value="Transketo_C/PFOR_II"/>
</dbReference>
<evidence type="ECO:0000256" key="5">
    <source>
        <dbReference type="ARBA" id="ARBA00023004"/>
    </source>
</evidence>
<dbReference type="InterPro" id="IPR051457">
    <property type="entry name" value="2-oxoacid:Fd_oxidoreductase"/>
</dbReference>
<evidence type="ECO:0000259" key="8">
    <source>
        <dbReference type="Pfam" id="PF02775"/>
    </source>
</evidence>
<dbReference type="CDD" id="cd07034">
    <property type="entry name" value="TPP_PYR_PFOR_IOR-alpha_like"/>
    <property type="match status" value="1"/>
</dbReference>
<evidence type="ECO:0000259" key="7">
    <source>
        <dbReference type="Pfam" id="PF01558"/>
    </source>
</evidence>
<keyword evidence="4" id="KW-0560">Oxidoreductase</keyword>
<reference evidence="10" key="1">
    <citation type="submission" date="2020-05" db="EMBL/GenBank/DDBJ databases">
        <authorList>
            <person name="Chiriac C."/>
            <person name="Salcher M."/>
            <person name="Ghai R."/>
            <person name="Kavagutti S V."/>
        </authorList>
    </citation>
    <scope>NUCLEOTIDE SEQUENCE</scope>
</reference>
<feature type="domain" description="Thiamine pyrophosphate enzyme TPP-binding" evidence="8">
    <location>
        <begin position="449"/>
        <end position="601"/>
    </location>
</feature>
<evidence type="ECO:0000256" key="3">
    <source>
        <dbReference type="ARBA" id="ARBA00022982"/>
    </source>
</evidence>
<feature type="domain" description="DUF6537" evidence="9">
    <location>
        <begin position="951"/>
        <end position="1148"/>
    </location>
</feature>
<dbReference type="Pfam" id="PF02775">
    <property type="entry name" value="TPP_enzyme_C"/>
    <property type="match status" value="1"/>
</dbReference>
<organism evidence="10">
    <name type="scientific">freshwater metagenome</name>
    <dbReference type="NCBI Taxonomy" id="449393"/>
    <lineage>
        <taxon>unclassified sequences</taxon>
        <taxon>metagenomes</taxon>
        <taxon>ecological metagenomes</taxon>
    </lineage>
</organism>
<dbReference type="EMBL" id="CAFBLQ010000109">
    <property type="protein sequence ID" value="CAB4876439.1"/>
    <property type="molecule type" value="Genomic_DNA"/>
</dbReference>
<dbReference type="Gene3D" id="3.40.50.970">
    <property type="match status" value="1"/>
</dbReference>
<keyword evidence="3" id="KW-0249">Electron transport</keyword>
<dbReference type="GO" id="GO:0030976">
    <property type="term" value="F:thiamine pyrophosphate binding"/>
    <property type="evidence" value="ECO:0007669"/>
    <property type="project" value="InterPro"/>
</dbReference>
<dbReference type="Pfam" id="PF01558">
    <property type="entry name" value="POR"/>
    <property type="match status" value="1"/>
</dbReference>